<dbReference type="InterPro" id="IPR015943">
    <property type="entry name" value="WD40/YVTN_repeat-like_dom_sf"/>
</dbReference>
<protein>
    <submittedName>
        <fullName evidence="2">Uncharacterized protein</fullName>
    </submittedName>
</protein>
<accession>A0A369J3B6</accession>
<dbReference type="Proteomes" id="UP000076154">
    <property type="component" value="Unassembled WGS sequence"/>
</dbReference>
<dbReference type="SUPFAM" id="SSF50978">
    <property type="entry name" value="WD40 repeat-like"/>
    <property type="match status" value="1"/>
</dbReference>
<dbReference type="InterPro" id="IPR001680">
    <property type="entry name" value="WD40_rpt"/>
</dbReference>
<comment type="caution">
    <text evidence="2">The sequence shown here is derived from an EMBL/GenBank/DDBJ whole genome shotgun (WGS) entry which is preliminary data.</text>
</comment>
<evidence type="ECO:0000256" key="1">
    <source>
        <dbReference type="SAM" id="Phobius"/>
    </source>
</evidence>
<organism evidence="2 3">
    <name type="scientific">Hypsizygus marmoreus</name>
    <name type="common">White beech mushroom</name>
    <name type="synonym">Agaricus marmoreus</name>
    <dbReference type="NCBI Taxonomy" id="39966"/>
    <lineage>
        <taxon>Eukaryota</taxon>
        <taxon>Fungi</taxon>
        <taxon>Dikarya</taxon>
        <taxon>Basidiomycota</taxon>
        <taxon>Agaricomycotina</taxon>
        <taxon>Agaricomycetes</taxon>
        <taxon>Agaricomycetidae</taxon>
        <taxon>Agaricales</taxon>
        <taxon>Tricholomatineae</taxon>
        <taxon>Lyophyllaceae</taxon>
        <taxon>Hypsizygus</taxon>
    </lineage>
</organism>
<gene>
    <name evidence="2" type="ORF">Hypma_002701</name>
</gene>
<dbReference type="Gene3D" id="2.130.10.10">
    <property type="entry name" value="YVTN repeat-like/Quinoprotein amine dehydrogenase"/>
    <property type="match status" value="1"/>
</dbReference>
<dbReference type="EMBL" id="LUEZ02000124">
    <property type="protein sequence ID" value="RDB16539.1"/>
    <property type="molecule type" value="Genomic_DNA"/>
</dbReference>
<evidence type="ECO:0000313" key="2">
    <source>
        <dbReference type="EMBL" id="RDB16539.1"/>
    </source>
</evidence>
<dbReference type="SMART" id="SM00320">
    <property type="entry name" value="WD40"/>
    <property type="match status" value="3"/>
</dbReference>
<sequence>MSYKGIPSFELKYTLNGHTKPINSLAVSADGSLLLSAVGAFAFGCAAGSYTYIFKVTPIVPHSTLPRLHPLYGGAVEGLAFDPYHRRLASVGAGCLNVYDMDINGQLTLLQSTPKRPFIPRNVAFFDRGKNVVVCFLESHETGNASLSIDERTLIVSNLKDGIDTYSLSSSPALEVLPPPDLMQCSALLMTVHPVSSIWTWNAHTNPSPQSRGGLVQAVTAYSHNGYYLLVTGASDIRSTADIKVWAESKANQLVQVQPKRAFLSFSAWQVIAVLLASIVMQMLVSQILHCQFSPHQSPSLTSRWLSRRW</sequence>
<name>A0A369J3B6_HYPMA</name>
<dbReference type="AlphaFoldDB" id="A0A369J3B6"/>
<keyword evidence="1" id="KW-0812">Transmembrane</keyword>
<dbReference type="InParanoid" id="A0A369J3B6"/>
<reference evidence="2" key="1">
    <citation type="submission" date="2018-04" db="EMBL/GenBank/DDBJ databases">
        <title>Whole genome sequencing of Hypsizygus marmoreus.</title>
        <authorList>
            <person name="Choi I.-G."/>
            <person name="Min B."/>
            <person name="Kim J.-G."/>
            <person name="Kim S."/>
            <person name="Oh Y.-L."/>
            <person name="Kong W.-S."/>
            <person name="Park H."/>
            <person name="Jeong J."/>
            <person name="Song E.-S."/>
        </authorList>
    </citation>
    <scope>NUCLEOTIDE SEQUENCE [LARGE SCALE GENOMIC DNA]</scope>
    <source>
        <strain evidence="2">51987-8</strain>
    </source>
</reference>
<evidence type="ECO:0000313" key="3">
    <source>
        <dbReference type="Proteomes" id="UP000076154"/>
    </source>
</evidence>
<keyword evidence="1" id="KW-0472">Membrane</keyword>
<keyword evidence="1" id="KW-1133">Transmembrane helix</keyword>
<feature type="transmembrane region" description="Helical" evidence="1">
    <location>
        <begin position="262"/>
        <end position="285"/>
    </location>
</feature>
<dbReference type="InterPro" id="IPR036322">
    <property type="entry name" value="WD40_repeat_dom_sf"/>
</dbReference>
<keyword evidence="3" id="KW-1185">Reference proteome</keyword>
<dbReference type="Pfam" id="PF00400">
    <property type="entry name" value="WD40"/>
    <property type="match status" value="1"/>
</dbReference>
<dbReference type="OrthoDB" id="3238562at2759"/>
<proteinExistence type="predicted"/>
<feature type="transmembrane region" description="Helical" evidence="1">
    <location>
        <begin position="33"/>
        <end position="53"/>
    </location>
</feature>